<dbReference type="PATRIC" id="fig|1185652.3.peg.812"/>
<dbReference type="eggNOG" id="ENOG5030YX2">
    <property type="taxonomic scope" value="Bacteria"/>
</dbReference>
<dbReference type="InterPro" id="IPR009875">
    <property type="entry name" value="PilZ_domain"/>
</dbReference>
<protein>
    <recommendedName>
        <fullName evidence="1">PilZ domain-containing protein</fullName>
    </recommendedName>
</protein>
<proteinExistence type="predicted"/>
<evidence type="ECO:0000313" key="3">
    <source>
        <dbReference type="Proteomes" id="UP000006180"/>
    </source>
</evidence>
<name>I3X0G8_SINF2</name>
<reference evidence="2 3" key="1">
    <citation type="journal article" date="2012" name="J. Bacteriol.">
        <title>Complete genome sequence of the broad-host-range strain Sinorhizobium fredii USDA257.</title>
        <authorList>
            <person name="Schuldes J."/>
            <person name="Rodriguez Orbegoso M."/>
            <person name="Schmeisser C."/>
            <person name="Krishnan H.B."/>
            <person name="Daniel R."/>
            <person name="Streit W.R."/>
        </authorList>
    </citation>
    <scope>NUCLEOTIDE SEQUENCE [LARGE SCALE GENOMIC DNA]</scope>
    <source>
        <strain evidence="2 3">USDA 257</strain>
    </source>
</reference>
<dbReference type="SUPFAM" id="SSF141371">
    <property type="entry name" value="PilZ domain-like"/>
    <property type="match status" value="1"/>
</dbReference>
<evidence type="ECO:0000313" key="2">
    <source>
        <dbReference type="EMBL" id="AFL49374.1"/>
    </source>
</evidence>
<organism evidence="2 3">
    <name type="scientific">Sinorhizobium fredii (strain USDA 257)</name>
    <dbReference type="NCBI Taxonomy" id="1185652"/>
    <lineage>
        <taxon>Bacteria</taxon>
        <taxon>Pseudomonadati</taxon>
        <taxon>Pseudomonadota</taxon>
        <taxon>Alphaproteobacteria</taxon>
        <taxon>Hyphomicrobiales</taxon>
        <taxon>Rhizobiaceae</taxon>
        <taxon>Sinorhizobium/Ensifer group</taxon>
        <taxon>Sinorhizobium</taxon>
    </lineage>
</organism>
<dbReference type="HOGENOM" id="CLU_120957_0_0_5"/>
<dbReference type="KEGG" id="sfd:USDA257_c07810"/>
<accession>I3X0G8</accession>
<feature type="domain" description="PilZ" evidence="1">
    <location>
        <begin position="48"/>
        <end position="142"/>
    </location>
</feature>
<dbReference type="GO" id="GO:0035438">
    <property type="term" value="F:cyclic-di-GMP binding"/>
    <property type="evidence" value="ECO:0007669"/>
    <property type="project" value="InterPro"/>
</dbReference>
<dbReference type="STRING" id="1185652.USDA257_c07810"/>
<dbReference type="EMBL" id="CP003563">
    <property type="protein sequence ID" value="AFL49374.1"/>
    <property type="molecule type" value="Genomic_DNA"/>
</dbReference>
<dbReference type="Pfam" id="PF07238">
    <property type="entry name" value="PilZ"/>
    <property type="match status" value="1"/>
</dbReference>
<dbReference type="AlphaFoldDB" id="I3X0G8"/>
<evidence type="ECO:0000259" key="1">
    <source>
        <dbReference type="Pfam" id="PF07238"/>
    </source>
</evidence>
<sequence>MTCRRLANSLGPAGVRPRDVCWAYAATGARRMLQSTMYSLVPSPLYERRYDRFAIGHAATLMSVRPALGGVSIHACKMIDISRGGASFSVSTTIGLSSHYYLHIIGTNFRIGCAEVHRRDNRIGVQFIKAIDETFLHQIVRHEFFTGQSGNAKPAASAYRPAPARQTVALPGRS</sequence>
<dbReference type="Proteomes" id="UP000006180">
    <property type="component" value="Chromosome"/>
</dbReference>
<gene>
    <name evidence="2" type="ORF">USDA257_c07810</name>
</gene>